<dbReference type="InterPro" id="IPR006349">
    <property type="entry name" value="PGP_euk"/>
</dbReference>
<dbReference type="GO" id="GO:0004035">
    <property type="term" value="F:alkaline phosphatase activity"/>
    <property type="evidence" value="ECO:0007669"/>
    <property type="project" value="UniProtKB-ARBA"/>
</dbReference>
<feature type="binding site" evidence="8">
    <location>
        <position position="244"/>
    </location>
    <ligand>
        <name>Mg(2+)</name>
        <dbReference type="ChEBI" id="CHEBI:18420"/>
    </ligand>
</feature>
<gene>
    <name evidence="9" type="ORF">SeLEV6574_g00141</name>
</gene>
<dbReference type="OrthoDB" id="413953at2759"/>
<feature type="binding site" evidence="8">
    <location>
        <position position="25"/>
    </location>
    <ligand>
        <name>Mg(2+)</name>
        <dbReference type="ChEBI" id="CHEBI:18420"/>
    </ligand>
</feature>
<accession>A0A507DKG8</accession>
<dbReference type="GO" id="GO:0008967">
    <property type="term" value="F:phosphoglycolate phosphatase activity"/>
    <property type="evidence" value="ECO:0007669"/>
    <property type="project" value="TreeGrafter"/>
</dbReference>
<sequence length="300" mass="33126">MKHLHTQADKDALLSSVDTFLLDCDGVIWSGNHVFQNVRHVLDTLRSMGKTLLFVTNNSTKSRAAYRKKFISLNLHAEVEEIFGSSYAAAYYLKYILNFPFDKRVYICGMEGIQEELKAEGIAYTGADEDNDNLQSMDEMGSVLPDPSIGAVLFGFDLNLNYKKLAKAYTYLCDNPDIHFIATNQDLTFPAGGRVYPGTGALLASLTAPLKRKPTVCGKPEKTMLEVIINKYHLNVERTCMIGDRLDTDIEFGKLGGLKTLLVMTGVTSQHELEASTIQPDYVLSGLGQLVPSPAEKSAL</sequence>
<dbReference type="Proteomes" id="UP000320475">
    <property type="component" value="Unassembled WGS sequence"/>
</dbReference>
<feature type="binding site" evidence="8">
    <location>
        <position position="23"/>
    </location>
    <ligand>
        <name>Mg(2+)</name>
        <dbReference type="ChEBI" id="CHEBI:18420"/>
    </ligand>
</feature>
<evidence type="ECO:0000256" key="2">
    <source>
        <dbReference type="ARBA" id="ARBA00050247"/>
    </source>
</evidence>
<evidence type="ECO:0000256" key="5">
    <source>
        <dbReference type="PIRNR" id="PIRNR000915"/>
    </source>
</evidence>
<comment type="cofactor">
    <cofactor evidence="8">
        <name>Mg(2+)</name>
        <dbReference type="ChEBI" id="CHEBI:18420"/>
    </cofactor>
    <text evidence="8">Divalent metal ions. Mg(2+) is the most effective.</text>
</comment>
<reference evidence="9 10" key="1">
    <citation type="journal article" date="2019" name="Sci. Rep.">
        <title>Comparative genomics of chytrid fungi reveal insights into the obligate biotrophic and pathogenic lifestyle of Synchytrium endobioticum.</title>
        <authorList>
            <person name="van de Vossenberg B.T.L.H."/>
            <person name="Warris S."/>
            <person name="Nguyen H.D.T."/>
            <person name="van Gent-Pelzer M.P.E."/>
            <person name="Joly D.L."/>
            <person name="van de Geest H.C."/>
            <person name="Bonants P.J.M."/>
            <person name="Smith D.S."/>
            <person name="Levesque C.A."/>
            <person name="van der Lee T.A.J."/>
        </authorList>
    </citation>
    <scope>NUCLEOTIDE SEQUENCE [LARGE SCALE GENOMIC DNA]</scope>
    <source>
        <strain evidence="9 10">LEV6574</strain>
    </source>
</reference>
<dbReference type="PANTHER" id="PTHR19288:SF46">
    <property type="entry name" value="HALOACID DEHALOGENASE-LIKE HYDROLASE DOMAIN-CONTAINING PROTEIN 2"/>
    <property type="match status" value="1"/>
</dbReference>
<evidence type="ECO:0000256" key="8">
    <source>
        <dbReference type="PIRSR" id="PIRSR000915-3"/>
    </source>
</evidence>
<comment type="catalytic activity">
    <reaction evidence="2 5">
        <text>4-nitrophenyl phosphate + H2O = 4-nitrophenol + phosphate + H(+)</text>
        <dbReference type="Rhea" id="RHEA:21664"/>
        <dbReference type="ChEBI" id="CHEBI:15377"/>
        <dbReference type="ChEBI" id="CHEBI:15378"/>
        <dbReference type="ChEBI" id="CHEBI:43474"/>
        <dbReference type="ChEBI" id="CHEBI:57917"/>
        <dbReference type="ChEBI" id="CHEBI:61146"/>
        <dbReference type="EC" id="3.1.3.41"/>
    </reaction>
</comment>
<evidence type="ECO:0000313" key="10">
    <source>
        <dbReference type="Proteomes" id="UP000320475"/>
    </source>
</evidence>
<dbReference type="PANTHER" id="PTHR19288">
    <property type="entry name" value="4-NITROPHENYLPHOSPHATASE-RELATED"/>
    <property type="match status" value="1"/>
</dbReference>
<dbReference type="EMBL" id="QEAM01000002">
    <property type="protein sequence ID" value="TPX51735.1"/>
    <property type="molecule type" value="Genomic_DNA"/>
</dbReference>
<evidence type="ECO:0000256" key="3">
    <source>
        <dbReference type="ARBA" id="ARBA00066659"/>
    </source>
</evidence>
<feature type="active site" description="Nucleophile" evidence="6">
    <location>
        <position position="23"/>
    </location>
</feature>
<name>A0A507DKG8_9FUNG</name>
<organism evidence="9 10">
    <name type="scientific">Synchytrium endobioticum</name>
    <dbReference type="NCBI Taxonomy" id="286115"/>
    <lineage>
        <taxon>Eukaryota</taxon>
        <taxon>Fungi</taxon>
        <taxon>Fungi incertae sedis</taxon>
        <taxon>Chytridiomycota</taxon>
        <taxon>Chytridiomycota incertae sedis</taxon>
        <taxon>Chytridiomycetes</taxon>
        <taxon>Synchytriales</taxon>
        <taxon>Synchytriaceae</taxon>
        <taxon>Synchytrium</taxon>
    </lineage>
</organism>
<evidence type="ECO:0000256" key="4">
    <source>
        <dbReference type="ARBA" id="ARBA00069197"/>
    </source>
</evidence>
<evidence type="ECO:0000256" key="6">
    <source>
        <dbReference type="PIRSR" id="PIRSR000915-1"/>
    </source>
</evidence>
<dbReference type="GO" id="GO:0046872">
    <property type="term" value="F:metal ion binding"/>
    <property type="evidence" value="ECO:0007669"/>
    <property type="project" value="UniProtKB-KW"/>
</dbReference>
<dbReference type="NCBIfam" id="TIGR01460">
    <property type="entry name" value="HAD-SF-IIA"/>
    <property type="match status" value="1"/>
</dbReference>
<dbReference type="InterPro" id="IPR023214">
    <property type="entry name" value="HAD_sf"/>
</dbReference>
<feature type="binding site" evidence="7">
    <location>
        <position position="219"/>
    </location>
    <ligand>
        <name>substrate</name>
    </ligand>
</feature>
<dbReference type="GO" id="GO:0005737">
    <property type="term" value="C:cytoplasm"/>
    <property type="evidence" value="ECO:0007669"/>
    <property type="project" value="TreeGrafter"/>
</dbReference>
<comment type="caution">
    <text evidence="9">The sequence shown here is derived from an EMBL/GenBank/DDBJ whole genome shotgun (WGS) entry which is preliminary data.</text>
</comment>
<feature type="active site" description="Nucleophile" evidence="6">
    <location>
        <position position="25"/>
    </location>
</feature>
<evidence type="ECO:0000256" key="1">
    <source>
        <dbReference type="ARBA" id="ARBA00022801"/>
    </source>
</evidence>
<dbReference type="Pfam" id="PF13242">
    <property type="entry name" value="Hydrolase_like"/>
    <property type="match status" value="1"/>
</dbReference>
<dbReference type="PIRSF" id="PIRSF000915">
    <property type="entry name" value="PGP-type_phosphatase"/>
    <property type="match status" value="1"/>
</dbReference>
<dbReference type="FunFam" id="3.40.50.1000:FF:000039">
    <property type="entry name" value="Phosphoglycolate phosphatase"/>
    <property type="match status" value="1"/>
</dbReference>
<dbReference type="SUPFAM" id="SSF56784">
    <property type="entry name" value="HAD-like"/>
    <property type="match status" value="1"/>
</dbReference>
<dbReference type="InterPro" id="IPR036412">
    <property type="entry name" value="HAD-like_sf"/>
</dbReference>
<proteinExistence type="predicted"/>
<dbReference type="Pfam" id="PF13344">
    <property type="entry name" value="Hydrolase_6"/>
    <property type="match status" value="1"/>
</dbReference>
<keyword evidence="8" id="KW-0460">Magnesium</keyword>
<evidence type="ECO:0000256" key="7">
    <source>
        <dbReference type="PIRSR" id="PIRSR000915-2"/>
    </source>
</evidence>
<dbReference type="InterPro" id="IPR006357">
    <property type="entry name" value="HAD-SF_hydro_IIA"/>
</dbReference>
<dbReference type="Gene3D" id="3.40.50.1000">
    <property type="entry name" value="HAD superfamily/HAD-like"/>
    <property type="match status" value="2"/>
</dbReference>
<dbReference type="VEuPathDB" id="FungiDB:SeMB42_g00860"/>
<protein>
    <recommendedName>
        <fullName evidence="4 5">4-nitrophenylphosphatase</fullName>
        <shortName evidence="5">PNPPase</shortName>
        <ecNumber evidence="3 5">3.1.3.41</ecNumber>
    </recommendedName>
</protein>
<dbReference type="NCBIfam" id="TIGR01452">
    <property type="entry name" value="PGP_euk"/>
    <property type="match status" value="1"/>
</dbReference>
<dbReference type="AlphaFoldDB" id="A0A507DKG8"/>
<keyword evidence="8" id="KW-0479">Metal-binding</keyword>
<evidence type="ECO:0000313" key="9">
    <source>
        <dbReference type="EMBL" id="TPX51735.1"/>
    </source>
</evidence>
<dbReference type="EC" id="3.1.3.41" evidence="3 5"/>
<keyword evidence="1 5" id="KW-0378">Hydrolase</keyword>